<protein>
    <recommendedName>
        <fullName evidence="2">Peptidase A1 domain-containing protein</fullName>
    </recommendedName>
</protein>
<dbReference type="InterPro" id="IPR001461">
    <property type="entry name" value="Aspartic_peptidase_A1"/>
</dbReference>
<comment type="caution">
    <text evidence="3">The sequence shown here is derived from an EMBL/GenBank/DDBJ whole genome shotgun (WGS) entry which is preliminary data.</text>
</comment>
<feature type="domain" description="Peptidase A1" evidence="2">
    <location>
        <begin position="50"/>
        <end position="382"/>
    </location>
</feature>
<dbReference type="GO" id="GO:0006508">
    <property type="term" value="P:proteolysis"/>
    <property type="evidence" value="ECO:0007669"/>
    <property type="project" value="InterPro"/>
</dbReference>
<evidence type="ECO:0000259" key="2">
    <source>
        <dbReference type="PROSITE" id="PS51767"/>
    </source>
</evidence>
<dbReference type="Gene3D" id="2.40.70.10">
    <property type="entry name" value="Acid Proteases"/>
    <property type="match status" value="2"/>
</dbReference>
<dbReference type="OrthoDB" id="1258937at2759"/>
<dbReference type="Pfam" id="PF14541">
    <property type="entry name" value="TAXi_C"/>
    <property type="match status" value="1"/>
</dbReference>
<dbReference type="InterPro" id="IPR032861">
    <property type="entry name" value="TAXi_N"/>
</dbReference>
<sequence length="408" mass="45183">MAVYGCSLTRLLRGFIVLLMIVIYNDTRFSSASIDRNVLVASIQQATDQFNINLPVGSPAQKLQLKIDVESPSTAIRCSSNSSSAFDPFLSSSFRSRRSLHGETCTVRPVYPAQHGCKCAHDTVNLYIQRTAFPDALLSANVTAVSFACCKGRLGGDTDAGVAGFGRGDKSLPMQISKRAGLAYQFSYCLPSIAFFGRVSSYAYLNPPIGQLQTLIATPQTNLYYRKNGGYAFKLTNITISGEVLKYPIMMGISTTQRYTTLQAGVYETFRENFRKAVEYEKTAMPAVAPFDTCFNTTYLYQREPQPGPYLKQPGVGFRNEGDESWTLYPETVLARSKGSSSPLACMAFLKAKPKQISVLGWFQQLDCLLQFDIENSLFGIRSIFSPYAIRPEVPRCNTLLYPLFPST</sequence>
<name>A0A8T2T4N9_CERRI</name>
<evidence type="ECO:0000313" key="4">
    <source>
        <dbReference type="Proteomes" id="UP000825935"/>
    </source>
</evidence>
<dbReference type="AlphaFoldDB" id="A0A8T2T4N9"/>
<keyword evidence="4" id="KW-1185">Reference proteome</keyword>
<dbReference type="PANTHER" id="PTHR47965">
    <property type="entry name" value="ASPARTYL PROTEASE-RELATED"/>
    <property type="match status" value="1"/>
</dbReference>
<proteinExistence type="inferred from homology"/>
<dbReference type="GO" id="GO:0004190">
    <property type="term" value="F:aspartic-type endopeptidase activity"/>
    <property type="evidence" value="ECO:0007669"/>
    <property type="project" value="InterPro"/>
</dbReference>
<dbReference type="PROSITE" id="PS51767">
    <property type="entry name" value="PEPTIDASE_A1"/>
    <property type="match status" value="1"/>
</dbReference>
<evidence type="ECO:0000313" key="3">
    <source>
        <dbReference type="EMBL" id="KAH7388039.1"/>
    </source>
</evidence>
<organism evidence="3 4">
    <name type="scientific">Ceratopteris richardii</name>
    <name type="common">Triangle waterfern</name>
    <dbReference type="NCBI Taxonomy" id="49495"/>
    <lineage>
        <taxon>Eukaryota</taxon>
        <taxon>Viridiplantae</taxon>
        <taxon>Streptophyta</taxon>
        <taxon>Embryophyta</taxon>
        <taxon>Tracheophyta</taxon>
        <taxon>Polypodiopsida</taxon>
        <taxon>Polypodiidae</taxon>
        <taxon>Polypodiales</taxon>
        <taxon>Pteridineae</taxon>
        <taxon>Pteridaceae</taxon>
        <taxon>Parkerioideae</taxon>
        <taxon>Ceratopteris</taxon>
    </lineage>
</organism>
<comment type="similarity">
    <text evidence="1">Belongs to the peptidase A1 family.</text>
</comment>
<reference evidence="3" key="1">
    <citation type="submission" date="2021-08" db="EMBL/GenBank/DDBJ databases">
        <title>WGS assembly of Ceratopteris richardii.</title>
        <authorList>
            <person name="Marchant D.B."/>
            <person name="Chen G."/>
            <person name="Jenkins J."/>
            <person name="Shu S."/>
            <person name="Leebens-Mack J."/>
            <person name="Grimwood J."/>
            <person name="Schmutz J."/>
            <person name="Soltis P."/>
            <person name="Soltis D."/>
            <person name="Chen Z.-H."/>
        </authorList>
    </citation>
    <scope>NUCLEOTIDE SEQUENCE</scope>
    <source>
        <strain evidence="3">Whitten #5841</strain>
        <tissue evidence="3">Leaf</tissue>
    </source>
</reference>
<dbReference type="SUPFAM" id="SSF50630">
    <property type="entry name" value="Acid proteases"/>
    <property type="match status" value="1"/>
</dbReference>
<dbReference type="InterPro" id="IPR033121">
    <property type="entry name" value="PEPTIDASE_A1"/>
</dbReference>
<dbReference type="InterPro" id="IPR021109">
    <property type="entry name" value="Peptidase_aspartic_dom_sf"/>
</dbReference>
<dbReference type="InterPro" id="IPR032799">
    <property type="entry name" value="TAXi_C"/>
</dbReference>
<dbReference type="EMBL" id="CM035421">
    <property type="protein sequence ID" value="KAH7388039.1"/>
    <property type="molecule type" value="Genomic_DNA"/>
</dbReference>
<dbReference type="Pfam" id="PF14543">
    <property type="entry name" value="TAXi_N"/>
    <property type="match status" value="1"/>
</dbReference>
<evidence type="ECO:0000256" key="1">
    <source>
        <dbReference type="ARBA" id="ARBA00007447"/>
    </source>
</evidence>
<gene>
    <name evidence="3" type="ORF">KP509_16G054300</name>
</gene>
<dbReference type="PANTHER" id="PTHR47965:SF63">
    <property type="entry name" value="OS01G0937200 PROTEIN"/>
    <property type="match status" value="1"/>
</dbReference>
<accession>A0A8T2T4N9</accession>
<dbReference type="Proteomes" id="UP000825935">
    <property type="component" value="Chromosome 16"/>
</dbReference>